<keyword evidence="4 5" id="KW-0010">Activator</keyword>
<dbReference type="SUPFAM" id="SSF117130">
    <property type="entry name" value="CsrA-like"/>
    <property type="match status" value="1"/>
</dbReference>
<evidence type="ECO:0000256" key="5">
    <source>
        <dbReference type="HAMAP-Rule" id="MF_00167"/>
    </source>
</evidence>
<keyword evidence="1 5" id="KW-0963">Cytoplasm</keyword>
<evidence type="ECO:0000256" key="4">
    <source>
        <dbReference type="ARBA" id="ARBA00023159"/>
    </source>
</evidence>
<keyword evidence="5" id="KW-0678">Repressor</keyword>
<dbReference type="HAMAP" id="MF_00167">
    <property type="entry name" value="CsrA"/>
    <property type="match status" value="1"/>
</dbReference>
<gene>
    <name evidence="5" type="primary">csrA</name>
    <name evidence="6" type="ORF">HAQ05_07855</name>
</gene>
<comment type="caution">
    <text evidence="6">The sequence shown here is derived from an EMBL/GenBank/DDBJ whole genome shotgun (WGS) entry which is preliminary data.</text>
</comment>
<comment type="function">
    <text evidence="5">A key translational regulator that binds mRNA to regulate translation initiation and/or mRNA stability. Mediates global changes in gene expression, shifting from rapid growth to stress survival by linking envelope stress, the stringent response and the catabolite repression systems. Usually binds in the 5'-UTR; binding at or near the Shine-Dalgarno sequence prevents ribosome-binding, repressing translation, binding elsewhere in the 5'-UTR can activate translation and/or stabilize the mRNA. Its function is antagonized by small RNA(s).</text>
</comment>
<accession>A0ABR7YZH7</accession>
<evidence type="ECO:0000313" key="6">
    <source>
        <dbReference type="EMBL" id="MBD1598618.1"/>
    </source>
</evidence>
<proteinExistence type="inferred from homology"/>
<dbReference type="EMBL" id="JAAOCA010000008">
    <property type="protein sequence ID" value="MBD1598618.1"/>
    <property type="molecule type" value="Genomic_DNA"/>
</dbReference>
<keyword evidence="3 5" id="KW-0694">RNA-binding</keyword>
<evidence type="ECO:0000313" key="7">
    <source>
        <dbReference type="Proteomes" id="UP000805841"/>
    </source>
</evidence>
<comment type="subunit">
    <text evidence="5">Homodimer; the beta-strands of each monomer intercalate to form a hydrophobic core, while the alpha-helices form wings that extend away from the core.</text>
</comment>
<dbReference type="PANTHER" id="PTHR34984">
    <property type="entry name" value="CARBON STORAGE REGULATOR"/>
    <property type="match status" value="1"/>
</dbReference>
<dbReference type="RefSeq" id="WP_190419128.1">
    <property type="nucleotide sequence ID" value="NZ_JAAOCA010000008.1"/>
</dbReference>
<dbReference type="InterPro" id="IPR003751">
    <property type="entry name" value="CsrA"/>
</dbReference>
<dbReference type="Gene3D" id="2.60.40.4380">
    <property type="entry name" value="Translational regulator CsrA"/>
    <property type="match status" value="1"/>
</dbReference>
<keyword evidence="2 5" id="KW-0810">Translation regulation</keyword>
<dbReference type="PANTHER" id="PTHR34984:SF1">
    <property type="entry name" value="CARBON STORAGE REGULATOR"/>
    <property type="match status" value="1"/>
</dbReference>
<comment type="similarity">
    <text evidence="5">Belongs to the CsrA/RsmA family.</text>
</comment>
<dbReference type="Proteomes" id="UP000805841">
    <property type="component" value="Unassembled WGS sequence"/>
</dbReference>
<organism evidence="6 7">
    <name type="scientific">Pseudomonas typographi</name>
    <dbReference type="NCBI Taxonomy" id="2715964"/>
    <lineage>
        <taxon>Bacteria</taxon>
        <taxon>Pseudomonadati</taxon>
        <taxon>Pseudomonadota</taxon>
        <taxon>Gammaproteobacteria</taxon>
        <taxon>Pseudomonadales</taxon>
        <taxon>Pseudomonadaceae</taxon>
        <taxon>Pseudomonas</taxon>
    </lineage>
</organism>
<evidence type="ECO:0000256" key="3">
    <source>
        <dbReference type="ARBA" id="ARBA00022884"/>
    </source>
</evidence>
<sequence>MLLLTRRPGEKVVIGGEITVVVAGVNGHQVRLGIQAPAGATVDREEIHLRRTASLVPLEPVPASQAEDFDIDEHIRLAADARRYRWLRDVAWDTTRQDLALRDRHQNMLIEDELDAEIDRAMAAYPGESVGVANA</sequence>
<name>A0ABR7YZH7_9PSED</name>
<dbReference type="InterPro" id="IPR036107">
    <property type="entry name" value="CsrA_sf"/>
</dbReference>
<evidence type="ECO:0000256" key="2">
    <source>
        <dbReference type="ARBA" id="ARBA00022845"/>
    </source>
</evidence>
<evidence type="ECO:0000256" key="1">
    <source>
        <dbReference type="ARBA" id="ARBA00022490"/>
    </source>
</evidence>
<reference evidence="6 7" key="1">
    <citation type="journal article" date="2020" name="Insects">
        <title>Bacteria Belonging to Pseudomonas typographi sp. nov. from the Bark Beetle Ips typographus Have Genomic Potential to Aid in the Host Ecology.</title>
        <authorList>
            <person name="Peral-Aranega E."/>
            <person name="Saati-Santamaria Z."/>
            <person name="Kolarik M."/>
            <person name="Rivas R."/>
            <person name="Garcia-Fraile P."/>
        </authorList>
    </citation>
    <scope>NUCLEOTIDE SEQUENCE [LARGE SCALE GENOMIC DNA]</scope>
    <source>
        <strain evidence="6 7">CA3A</strain>
    </source>
</reference>
<dbReference type="Pfam" id="PF02599">
    <property type="entry name" value="CsrA"/>
    <property type="match status" value="1"/>
</dbReference>
<comment type="subcellular location">
    <subcellularLocation>
        <location evidence="5">Cytoplasm</location>
    </subcellularLocation>
</comment>
<keyword evidence="7" id="KW-1185">Reference proteome</keyword>
<protein>
    <recommendedName>
        <fullName evidence="5">Translational regulator CsrA</fullName>
    </recommendedName>
    <alternativeName>
        <fullName evidence="5">Carbon storage regulator</fullName>
    </alternativeName>
</protein>